<dbReference type="PANTHER" id="PTHR23511">
    <property type="entry name" value="SYNAPTIC VESICLE GLYCOPROTEIN 2"/>
    <property type="match status" value="1"/>
</dbReference>
<reference evidence="10" key="1">
    <citation type="submission" date="2017-04" db="EMBL/GenBank/DDBJ databases">
        <title>Population genomics of picophytoplankton unveils novel chromosome hypervariability.</title>
        <authorList>
            <consortium name="DOE Joint Genome Institute"/>
            <person name="Blanc-Mathieu R."/>
            <person name="Krasovec M."/>
            <person name="Hebrard M."/>
            <person name="Yau S."/>
            <person name="Desgranges E."/>
            <person name="Martin J."/>
            <person name="Schackwitz W."/>
            <person name="Kuo A."/>
            <person name="Salin G."/>
            <person name="Donnadieu C."/>
            <person name="Desdevises Y."/>
            <person name="Sanchez-Ferandin S."/>
            <person name="Moreau H."/>
            <person name="Rivals E."/>
            <person name="Grigoriev I.V."/>
            <person name="Grimsley N."/>
            <person name="Eyre-Walker A."/>
            <person name="Piganeau G."/>
        </authorList>
    </citation>
    <scope>NUCLEOTIDE SEQUENCE [LARGE SCALE GENOMIC DNA]</scope>
    <source>
        <strain evidence="10">RCC 1115</strain>
    </source>
</reference>
<sequence>MRYRAADALDAMGFGTFQVMILAFVGLAWTADAMEMMLLSFLGPAMRCEFGVGKTAEGLLTSVVFAGMMIGAPSWGAMSDKRGRRPALLGSATATLAGGVGSALAGSFGAMLFFRFCVGVGLGGVPVAYGLFIEFLPSGNRGMNLCLIELFWTLGSAIESGLAWIVLPHGSWRLLLLLSTTPLFAFIVCIIIVPESVMYSVSAGRMDEAKETLRRVSKANGKPLPPGELVASHAGDAPELEDRTVFLGSESRTKKFLRKHVPTSFRALLSKTHAKTSLLVWLIFFGCAFLYYGVVLLTTTLNVRENASASLKCLQNNSPYLTSGEYADIFFSSLAEVPGVLIAVAVIDRIGRRGSMALTLAATAVFTFPVAFKSIGVGIRDVALFCSRSAAFASFTILYVFTGEIYPTRIRSSGLGVGNSFARIGGIACPLFAVTLVETGHRVLAVTFFLVVAVVAVAATLSLDIETTGRKLDADDEPGVELAPRRPQNHPRHLSHRACTMGERKVLNKYIPPDFDPAKIPRGKAPKGGQIKVRIMLPMTICCNTCGNFITKGTKFNAKKEDVVGEDYLGMRIFRFYFRCTRCSAVLAMKTDPKNGDYVVEAGASRNYEMWKDTTEEDAERAKEEGEENNEMRRLENRAEESKREMDIMAALDEMRSLNARHAGVSSAAALSAMAARNADVSDERCVNGAIDLMRRSYVESGDLERERLTLGLNARREAELDAETARAIFNQQRGQLIKRIDSESDSDDGPSKKAKTEPPPASIVIKRSTAAAKTKVKPTAAAKPEPSPAGLGGLLCDYGSESD</sequence>
<comment type="subunit">
    <text evidence="6">Component of the spliceosome. Present in the activated B complex, the catalytically activated B* complex which catalyzes the branching, the catalytic step 1 C complex catalyzing the exon ligation, and the postcatalytic P complex containing the ligated exons (mRNA) and the excised lariat intron.</text>
</comment>
<feature type="region of interest" description="Disordered" evidence="7">
    <location>
        <begin position="613"/>
        <end position="640"/>
    </location>
</feature>
<keyword evidence="6" id="KW-0479">Metal-binding</keyword>
<feature type="domain" description="Major facilitator superfamily (MFS) profile" evidence="9">
    <location>
        <begin position="21"/>
        <end position="470"/>
    </location>
</feature>
<feature type="binding site" evidence="6">
    <location>
        <position position="580"/>
    </location>
    <ligand>
        <name>Zn(2+)</name>
        <dbReference type="ChEBI" id="CHEBI:29105"/>
    </ligand>
</feature>
<dbReference type="GO" id="GO:0000349">
    <property type="term" value="P:generation of catalytic spliceosome for first transesterification step"/>
    <property type="evidence" value="ECO:0007669"/>
    <property type="project" value="UniProtKB-UniRule"/>
</dbReference>
<dbReference type="PROSITE" id="PS00216">
    <property type="entry name" value="SUGAR_TRANSPORT_1"/>
    <property type="match status" value="1"/>
</dbReference>
<dbReference type="InterPro" id="IPR020846">
    <property type="entry name" value="MFS_dom"/>
</dbReference>
<feature type="transmembrane region" description="Helical" evidence="8">
    <location>
        <begin position="112"/>
        <end position="133"/>
    </location>
</feature>
<name>A0A1Y5I1G3_OSTTA</name>
<gene>
    <name evidence="10" type="ORF">BE221DRAFT_207804</name>
</gene>
<evidence type="ECO:0000256" key="6">
    <source>
        <dbReference type="HAMAP-Rule" id="MF_03226"/>
    </source>
</evidence>
<comment type="similarity">
    <text evidence="6">Belongs to the CWC16 family. YJU2 subfamily.</text>
</comment>
<feature type="transmembrane region" description="Helical" evidence="8">
    <location>
        <begin position="278"/>
        <end position="301"/>
    </location>
</feature>
<dbReference type="InterPro" id="IPR007590">
    <property type="entry name" value="Saf4/Yju2"/>
</dbReference>
<dbReference type="eggNOG" id="KOG0253">
    <property type="taxonomic scope" value="Eukaryota"/>
</dbReference>
<keyword evidence="5 8" id="KW-0472">Membrane</keyword>
<dbReference type="GO" id="GO:0022857">
    <property type="term" value="F:transmembrane transporter activity"/>
    <property type="evidence" value="ECO:0007669"/>
    <property type="project" value="InterPro"/>
</dbReference>
<dbReference type="InterPro" id="IPR036259">
    <property type="entry name" value="MFS_trans_sf"/>
</dbReference>
<feature type="binding site" evidence="6">
    <location>
        <position position="583"/>
    </location>
    <ligand>
        <name>Zn(2+)</name>
        <dbReference type="ChEBI" id="CHEBI:29105"/>
    </ligand>
</feature>
<dbReference type="GO" id="GO:0071006">
    <property type="term" value="C:U2-type catalytic step 1 spliceosome"/>
    <property type="evidence" value="ECO:0007669"/>
    <property type="project" value="UniProtKB-UniRule"/>
</dbReference>
<keyword evidence="4 8" id="KW-1133">Transmembrane helix</keyword>
<evidence type="ECO:0000256" key="5">
    <source>
        <dbReference type="ARBA" id="ARBA00023136"/>
    </source>
</evidence>
<evidence type="ECO:0000256" key="2">
    <source>
        <dbReference type="ARBA" id="ARBA00022448"/>
    </source>
</evidence>
<feature type="binding site" evidence="6">
    <location>
        <position position="546"/>
    </location>
    <ligand>
        <name>Zn(2+)</name>
        <dbReference type="ChEBI" id="CHEBI:29105"/>
    </ligand>
</feature>
<comment type="subcellular location">
    <subcellularLocation>
        <location evidence="1">Membrane</location>
        <topology evidence="1">Multi-pass membrane protein</topology>
    </subcellularLocation>
    <subcellularLocation>
        <location evidence="6">Nucleus</location>
    </subcellularLocation>
</comment>
<keyword evidence="2" id="KW-0813">Transport</keyword>
<dbReference type="InterPro" id="IPR005828">
    <property type="entry name" value="MFS_sugar_transport-like"/>
</dbReference>
<dbReference type="Gene3D" id="1.20.1250.20">
    <property type="entry name" value="MFS general substrate transporter like domains"/>
    <property type="match status" value="1"/>
</dbReference>
<keyword evidence="3 8" id="KW-0812">Transmembrane</keyword>
<feature type="transmembrane region" description="Helical" evidence="8">
    <location>
        <begin position="145"/>
        <end position="166"/>
    </location>
</feature>
<dbReference type="Pfam" id="PF04502">
    <property type="entry name" value="Saf4_Yju2"/>
    <property type="match status" value="1"/>
</dbReference>
<feature type="transmembrane region" description="Helical" evidence="8">
    <location>
        <begin position="172"/>
        <end position="193"/>
    </location>
</feature>
<evidence type="ECO:0000256" key="7">
    <source>
        <dbReference type="SAM" id="MobiDB-lite"/>
    </source>
</evidence>
<protein>
    <recommendedName>
        <fullName evidence="6">Splicing factor YJU2</fullName>
    </recommendedName>
</protein>
<keyword evidence="6" id="KW-0539">Nucleus</keyword>
<comment type="function">
    <text evidence="6">Part of the spliceosome which catalyzes two sequential transesterification reactions, first the excision of the non-coding intron from pre-mRNA and then the ligation of the coding exons to form the mature mRNA. Plays a role in stabilizing the structure of the spliceosome catalytic core and docking of the branch helix into the active site, producing 5'-exon and lariat intron-3'-intermediates.</text>
</comment>
<feature type="region of interest" description="Disordered" evidence="7">
    <location>
        <begin position="475"/>
        <end position="495"/>
    </location>
</feature>
<evidence type="ECO:0000256" key="1">
    <source>
        <dbReference type="ARBA" id="ARBA00004141"/>
    </source>
</evidence>
<evidence type="ECO:0000313" key="10">
    <source>
        <dbReference type="EMBL" id="OUS43349.1"/>
    </source>
</evidence>
<dbReference type="InterPro" id="IPR005829">
    <property type="entry name" value="Sugar_transporter_CS"/>
</dbReference>
<evidence type="ECO:0000256" key="3">
    <source>
        <dbReference type="ARBA" id="ARBA00022692"/>
    </source>
</evidence>
<dbReference type="PROSITE" id="PS50850">
    <property type="entry name" value="MFS"/>
    <property type="match status" value="1"/>
</dbReference>
<dbReference type="GO" id="GO:0016020">
    <property type="term" value="C:membrane"/>
    <property type="evidence" value="ECO:0007669"/>
    <property type="project" value="UniProtKB-SubCell"/>
</dbReference>
<dbReference type="EMBL" id="KZ155832">
    <property type="protein sequence ID" value="OUS43349.1"/>
    <property type="molecule type" value="Genomic_DNA"/>
</dbReference>
<feature type="transmembrane region" description="Helical" evidence="8">
    <location>
        <begin position="414"/>
        <end position="437"/>
    </location>
</feature>
<accession>A0A1Y5I1G3</accession>
<dbReference type="GO" id="GO:0046872">
    <property type="term" value="F:metal ion binding"/>
    <property type="evidence" value="ECO:0007669"/>
    <property type="project" value="UniProtKB-KW"/>
</dbReference>
<feature type="transmembrane region" description="Helical" evidence="8">
    <location>
        <begin position="87"/>
        <end position="106"/>
    </location>
</feature>
<evidence type="ECO:0000256" key="8">
    <source>
        <dbReference type="SAM" id="Phobius"/>
    </source>
</evidence>
<dbReference type="Pfam" id="PF00083">
    <property type="entry name" value="Sugar_tr"/>
    <property type="match status" value="1"/>
</dbReference>
<evidence type="ECO:0000259" key="9">
    <source>
        <dbReference type="PROSITE" id="PS50850"/>
    </source>
</evidence>
<feature type="transmembrane region" description="Helical" evidence="8">
    <location>
        <begin position="443"/>
        <end position="463"/>
    </location>
</feature>
<keyword evidence="6" id="KW-0508">mRNA splicing</keyword>
<dbReference type="AlphaFoldDB" id="A0A1Y5I1G3"/>
<feature type="transmembrane region" description="Helical" evidence="8">
    <location>
        <begin position="51"/>
        <end position="75"/>
    </location>
</feature>
<keyword evidence="6" id="KW-0747">Spliceosome</keyword>
<dbReference type="HAMAP" id="MF_03226">
    <property type="entry name" value="YJU2"/>
    <property type="match status" value="1"/>
</dbReference>
<dbReference type="Proteomes" id="UP000195557">
    <property type="component" value="Unassembled WGS sequence"/>
</dbReference>
<dbReference type="SUPFAM" id="SSF103473">
    <property type="entry name" value="MFS general substrate transporter"/>
    <property type="match status" value="1"/>
</dbReference>
<proteinExistence type="inferred from homology"/>
<dbReference type="InterPro" id="IPR043701">
    <property type="entry name" value="Yju2"/>
</dbReference>
<feature type="transmembrane region" description="Helical" evidence="8">
    <location>
        <begin position="354"/>
        <end position="376"/>
    </location>
</feature>
<keyword evidence="6" id="KW-0862">Zinc</keyword>
<evidence type="ECO:0000256" key="4">
    <source>
        <dbReference type="ARBA" id="ARBA00022989"/>
    </source>
</evidence>
<feature type="compositionally biased region" description="Low complexity" evidence="7">
    <location>
        <begin position="770"/>
        <end position="785"/>
    </location>
</feature>
<keyword evidence="6" id="KW-0507">mRNA processing</keyword>
<feature type="region of interest" description="Disordered" evidence="7">
    <location>
        <begin position="737"/>
        <end position="804"/>
    </location>
</feature>
<feature type="binding site" evidence="6">
    <location>
        <position position="543"/>
    </location>
    <ligand>
        <name>Zn(2+)</name>
        <dbReference type="ChEBI" id="CHEBI:29105"/>
    </ligand>
</feature>
<feature type="transmembrane region" description="Helical" evidence="8">
    <location>
        <begin position="382"/>
        <end position="402"/>
    </location>
</feature>
<organism evidence="10">
    <name type="scientific">Ostreococcus tauri</name>
    <name type="common">Marine green alga</name>
    <dbReference type="NCBI Taxonomy" id="70448"/>
    <lineage>
        <taxon>Eukaryota</taxon>
        <taxon>Viridiplantae</taxon>
        <taxon>Chlorophyta</taxon>
        <taxon>Mamiellophyceae</taxon>
        <taxon>Mamiellales</taxon>
        <taxon>Bathycoccaceae</taxon>
        <taxon>Ostreococcus</taxon>
    </lineage>
</organism>
<dbReference type="PANTHER" id="PTHR23511:SF5">
    <property type="entry name" value="MAJOR FACILITATOR-TYPE TRANSPORTER HXNZ-RELATED"/>
    <property type="match status" value="1"/>
</dbReference>